<feature type="region of interest" description="Disordered" evidence="1">
    <location>
        <begin position="514"/>
        <end position="535"/>
    </location>
</feature>
<feature type="compositionally biased region" description="Polar residues" evidence="1">
    <location>
        <begin position="77"/>
        <end position="95"/>
    </location>
</feature>
<keyword evidence="2" id="KW-0812">Transmembrane</keyword>
<feature type="region of interest" description="Disordered" evidence="1">
    <location>
        <begin position="356"/>
        <end position="376"/>
    </location>
</feature>
<proteinExistence type="predicted"/>
<feature type="transmembrane region" description="Helical" evidence="2">
    <location>
        <begin position="791"/>
        <end position="813"/>
    </location>
</feature>
<feature type="compositionally biased region" description="Polar residues" evidence="1">
    <location>
        <begin position="128"/>
        <end position="156"/>
    </location>
</feature>
<gene>
    <name evidence="3" type="ORF">BN1204_033280</name>
</gene>
<feature type="region of interest" description="Disordered" evidence="1">
    <location>
        <begin position="319"/>
        <end position="340"/>
    </location>
</feature>
<name>A0A0F7UCF9_NEOCL</name>
<feature type="region of interest" description="Disordered" evidence="1">
    <location>
        <begin position="901"/>
        <end position="936"/>
    </location>
</feature>
<dbReference type="AlphaFoldDB" id="A0A0F7UCF9"/>
<protein>
    <recommendedName>
        <fullName evidence="4">Transmembrane protein</fullName>
    </recommendedName>
</protein>
<evidence type="ECO:0000313" key="3">
    <source>
        <dbReference type="EMBL" id="CEL67529.1"/>
    </source>
</evidence>
<dbReference type="EMBL" id="LN714483">
    <property type="protein sequence ID" value="CEL67529.1"/>
    <property type="molecule type" value="Genomic_DNA"/>
</dbReference>
<feature type="region of interest" description="Disordered" evidence="1">
    <location>
        <begin position="438"/>
        <end position="498"/>
    </location>
</feature>
<feature type="compositionally biased region" description="Basic and acidic residues" evidence="1">
    <location>
        <begin position="468"/>
        <end position="477"/>
    </location>
</feature>
<feature type="region of interest" description="Disordered" evidence="1">
    <location>
        <begin position="651"/>
        <end position="676"/>
    </location>
</feature>
<feature type="region of interest" description="Disordered" evidence="1">
    <location>
        <begin position="54"/>
        <end position="196"/>
    </location>
</feature>
<evidence type="ECO:0000256" key="1">
    <source>
        <dbReference type="SAM" id="MobiDB-lite"/>
    </source>
</evidence>
<accession>A0A0F7UCF9</accession>
<keyword evidence="2" id="KW-1133">Transmembrane helix</keyword>
<feature type="compositionally biased region" description="Basic and acidic residues" evidence="1">
    <location>
        <begin position="901"/>
        <end position="934"/>
    </location>
</feature>
<keyword evidence="2" id="KW-0472">Membrane</keyword>
<feature type="compositionally biased region" description="Basic residues" evidence="1">
    <location>
        <begin position="659"/>
        <end position="675"/>
    </location>
</feature>
<sequence length="970" mass="103733">MQIGRSVQQAISNASSAVVAATGQRTGAVASAVQTSGASETSYASVLSPLLGLSAQQSPPTADKTPSAANPEHLPSPATSSCAQPLTSSPPNQQCAGCAPSTRDDACPTLDAPRHTEEPGSEAGQPGEETTSRPADTASSLQRSSPSVCEGDSNSRTTRRAEDASALSPSPKLVVGSCKVPAKSRGNGGGRQTQGSRVNPYVASYYQKEPGATYRHRVGASTACCSLLSSPCAPSLRSSPLFVQPIPQRQMCRTQFDRMGLAEGRGRVEEVENSWFFIDIYGGDSTVGRGAPTDTQCGTPLYPVDEARSAFTPCIAPASSCDRQRSSDGKVQGQPSADVVEDGCKETTWKGLKAEDHQELRPSSGAGVPLPSEGRGVVTMETKGSCQFRYTGEGRDESLVNIENRSSGLVRINDPSEIGADASLLASTLSSELIDESQAGSLAADEERIDTGALPADRSLSRTRHPGAKVERDDLEAHAGSAERGANNTAERDLSAGNNRGLSIASSLRRLFEKETETQEVAPGVNTPNDTIEDRAATEANTERDDIRFLDLFLTPLSPEEKLLLAARSATGGDVRDVRDGKQSDDAFQFTDPVTRSPFPSTFFPALTARSFLPHCRYTMASTCPENTLGGSIAGYWKHGTANLTRTVWNRERDAGRRTPGRHSRGGTSGRHRMQKAGASTSFPSFTAMVAFLLNSIDLYGPTALEGVTFHVPAEDAEDFLAVLEESLPYSWHDIESAVVEALKPLTALVVGRLVFVQLPSFLFEFLATTESAAAAAAATAEAVGVSAAGLLPSLCSFASCLIIFGGCVYALVRGAKALHMSRRAQLLTSMKTEEAAERGERRKHDDCGGSETYFLAERAERGEAGVEEGTDAFERVKEKGRRREAAERRDVNVGVTTHVGEEGIRNPTPEREEFEAESRRDTEGKHEQKERGWTKSVAVIRRDPERKWKEEAAVRAGVCSEEWRGCFSP</sequence>
<evidence type="ECO:0008006" key="4">
    <source>
        <dbReference type="Google" id="ProtNLM"/>
    </source>
</evidence>
<organism evidence="3">
    <name type="scientific">Neospora caninum (strain Liverpool)</name>
    <dbReference type="NCBI Taxonomy" id="572307"/>
    <lineage>
        <taxon>Eukaryota</taxon>
        <taxon>Sar</taxon>
        <taxon>Alveolata</taxon>
        <taxon>Apicomplexa</taxon>
        <taxon>Conoidasida</taxon>
        <taxon>Coccidia</taxon>
        <taxon>Eucoccidiorida</taxon>
        <taxon>Eimeriorina</taxon>
        <taxon>Sarcocystidae</taxon>
        <taxon>Neospora</taxon>
    </lineage>
</organism>
<reference evidence="3" key="1">
    <citation type="journal article" date="2015" name="PLoS ONE">
        <title>Comprehensive Evaluation of Toxoplasma gondii VEG and Neospora caninum LIV Genomes with Tachyzoite Stage Transcriptome and Proteome Defines Novel Transcript Features.</title>
        <authorList>
            <person name="Ramaprasad A."/>
            <person name="Mourier T."/>
            <person name="Naeem R."/>
            <person name="Malas T.B."/>
            <person name="Moussa E."/>
            <person name="Panigrahi A."/>
            <person name="Vermont S.J."/>
            <person name="Otto T.D."/>
            <person name="Wastling J."/>
            <person name="Pain A."/>
        </authorList>
    </citation>
    <scope>NUCLEOTIDE SEQUENCE</scope>
    <source>
        <strain evidence="3">Liverpool</strain>
    </source>
</reference>
<evidence type="ECO:0000256" key="2">
    <source>
        <dbReference type="SAM" id="Phobius"/>
    </source>
</evidence>
<feature type="compositionally biased region" description="Basic and acidic residues" evidence="1">
    <location>
        <begin position="102"/>
        <end position="118"/>
    </location>
</feature>